<evidence type="ECO:0000256" key="2">
    <source>
        <dbReference type="SAM" id="Phobius"/>
    </source>
</evidence>
<keyword evidence="3" id="KW-0732">Signal</keyword>
<dbReference type="SUPFAM" id="SSF56601">
    <property type="entry name" value="beta-lactamase/transpeptidase-like"/>
    <property type="match status" value="1"/>
</dbReference>
<feature type="domain" description="Peptidase S11 D-alanyl-D-alanine carboxypeptidase A N-terminal" evidence="4">
    <location>
        <begin position="77"/>
        <end position="307"/>
    </location>
</feature>
<feature type="chain" id="PRO_5046578513" evidence="3">
    <location>
        <begin position="31"/>
        <end position="433"/>
    </location>
</feature>
<proteinExistence type="predicted"/>
<comment type="caution">
    <text evidence="5">The sequence shown here is derived from an EMBL/GenBank/DDBJ whole genome shotgun (WGS) entry which is preliminary data.</text>
</comment>
<keyword evidence="2" id="KW-0472">Membrane</keyword>
<keyword evidence="2" id="KW-0812">Transmembrane</keyword>
<reference evidence="6" key="1">
    <citation type="journal article" date="2019" name="Int. J. Syst. Evol. Microbiol.">
        <title>The Global Catalogue of Microorganisms (GCM) 10K type strain sequencing project: providing services to taxonomists for standard genome sequencing and annotation.</title>
        <authorList>
            <consortium name="The Broad Institute Genomics Platform"/>
            <consortium name="The Broad Institute Genome Sequencing Center for Infectious Disease"/>
            <person name="Wu L."/>
            <person name="Ma J."/>
        </authorList>
    </citation>
    <scope>NUCLEOTIDE SEQUENCE [LARGE SCALE GENOMIC DNA]</scope>
    <source>
        <strain evidence="6">JCM 10671</strain>
    </source>
</reference>
<feature type="signal peptide" evidence="3">
    <location>
        <begin position="1"/>
        <end position="30"/>
    </location>
</feature>
<evidence type="ECO:0000313" key="5">
    <source>
        <dbReference type="EMBL" id="GAA0606871.1"/>
    </source>
</evidence>
<dbReference type="Gene3D" id="3.40.710.10">
    <property type="entry name" value="DD-peptidase/beta-lactamase superfamily"/>
    <property type="match status" value="1"/>
</dbReference>
<feature type="transmembrane region" description="Helical" evidence="2">
    <location>
        <begin position="398"/>
        <end position="419"/>
    </location>
</feature>
<feature type="region of interest" description="Disordered" evidence="1">
    <location>
        <begin position="350"/>
        <end position="390"/>
    </location>
</feature>
<protein>
    <submittedName>
        <fullName evidence="5">DUF5136 domain-containing protein</fullName>
    </submittedName>
</protein>
<dbReference type="PANTHER" id="PTHR21581">
    <property type="entry name" value="D-ALANYL-D-ALANINE CARBOXYPEPTIDASE"/>
    <property type="match status" value="1"/>
</dbReference>
<name>A0ABP3RAY2_9ACTN</name>
<dbReference type="EMBL" id="BAAAHE010000006">
    <property type="protein sequence ID" value="GAA0606871.1"/>
    <property type="molecule type" value="Genomic_DNA"/>
</dbReference>
<accession>A0ABP3RAY2</accession>
<gene>
    <name evidence="5" type="ORF">GCM10009547_06070</name>
</gene>
<evidence type="ECO:0000313" key="6">
    <source>
        <dbReference type="Proteomes" id="UP001500957"/>
    </source>
</evidence>
<dbReference type="InterPro" id="IPR001967">
    <property type="entry name" value="Peptidase_S11_N"/>
</dbReference>
<evidence type="ECO:0000256" key="3">
    <source>
        <dbReference type="SAM" id="SignalP"/>
    </source>
</evidence>
<dbReference type="RefSeq" id="WP_344601453.1">
    <property type="nucleotide sequence ID" value="NZ_BAAAHE010000006.1"/>
</dbReference>
<evidence type="ECO:0000259" key="4">
    <source>
        <dbReference type="Pfam" id="PF00768"/>
    </source>
</evidence>
<keyword evidence="2" id="KW-1133">Transmembrane helix</keyword>
<dbReference type="InterPro" id="IPR012338">
    <property type="entry name" value="Beta-lactam/transpept-like"/>
</dbReference>
<organism evidence="5 6">
    <name type="scientific">Sporichthya brevicatena</name>
    <dbReference type="NCBI Taxonomy" id="171442"/>
    <lineage>
        <taxon>Bacteria</taxon>
        <taxon>Bacillati</taxon>
        <taxon>Actinomycetota</taxon>
        <taxon>Actinomycetes</taxon>
        <taxon>Sporichthyales</taxon>
        <taxon>Sporichthyaceae</taxon>
        <taxon>Sporichthya</taxon>
    </lineage>
</organism>
<keyword evidence="6" id="KW-1185">Reference proteome</keyword>
<sequence length="433" mass="45399">MRTVRRRRLGLSAAVVGLVLPALLASTAVAVDPVPSAGTIGAAESTPTPTPQPPASNNIGGPRMTERGIVAAPGAPAVPATTAAAWVVADADTGEVLAAKNPHGRYRPASTLKTLLALTMAPRLDPNSTVKADRTDANQEGTRVGLVATQEYKVDDLWYGLLLRSGNDAANALARAGGGTVERGVAMMQAEARRLQAMDTTVVNPSGLDADGQFSSAYDLALWGRAALQRRDLRHYVSSVRHVFPGNRTASATPKTKKDFWVYTENRLLLQGFKGAIGVKTGYTTLAQNTIIAAAERDGKTIVASLMYTPYGQITKEAGALLNYGFNVAGKIQPVGQLVDPISTSVVSPEDDGFTSVGSNQGPAVVGSGDKGDKAGNAGSAGTSINSSPVSREDSLRWSAVAGSALVAVLLMLGAARFFSNRRRYRRYGAYRY</sequence>
<dbReference type="Pfam" id="PF00768">
    <property type="entry name" value="Peptidase_S11"/>
    <property type="match status" value="1"/>
</dbReference>
<dbReference type="PANTHER" id="PTHR21581:SF33">
    <property type="entry name" value="D-ALANYL-D-ALANINE CARBOXYPEPTIDASE DACB"/>
    <property type="match status" value="1"/>
</dbReference>
<feature type="compositionally biased region" description="Polar residues" evidence="1">
    <location>
        <begin position="380"/>
        <end position="390"/>
    </location>
</feature>
<evidence type="ECO:0000256" key="1">
    <source>
        <dbReference type="SAM" id="MobiDB-lite"/>
    </source>
</evidence>
<feature type="region of interest" description="Disordered" evidence="1">
    <location>
        <begin position="40"/>
        <end position="59"/>
    </location>
</feature>
<dbReference type="Proteomes" id="UP001500957">
    <property type="component" value="Unassembled WGS sequence"/>
</dbReference>